<dbReference type="PANTHER" id="PTHR32494:SF5">
    <property type="entry name" value="ALLANTOATE AMIDOHYDROLASE"/>
    <property type="match status" value="1"/>
</dbReference>
<keyword evidence="2" id="KW-0378">Hydrolase</keyword>
<name>A0A5S5BZ96_9BACL</name>
<dbReference type="SUPFAM" id="SSF55031">
    <property type="entry name" value="Bacterial exopeptidase dimerisation domain"/>
    <property type="match status" value="1"/>
</dbReference>
<feature type="binding site" evidence="3">
    <location>
        <position position="96"/>
    </location>
    <ligand>
        <name>Zn(2+)</name>
        <dbReference type="ChEBI" id="CHEBI:29105"/>
        <label>2</label>
    </ligand>
</feature>
<feature type="binding site" evidence="4">
    <location>
        <position position="279"/>
    </location>
    <ligand>
        <name>allantoate</name>
        <dbReference type="ChEBI" id="CHEBI:17536"/>
    </ligand>
</feature>
<comment type="cofactor">
    <cofactor evidence="3">
        <name>Zn(2+)</name>
        <dbReference type="ChEBI" id="CHEBI:29105"/>
    </cofactor>
    <text evidence="3">Binds 2 Zn(2+) ions per subunit.</text>
</comment>
<feature type="binding site" evidence="3">
    <location>
        <position position="386"/>
    </location>
    <ligand>
        <name>Zn(2+)</name>
        <dbReference type="ChEBI" id="CHEBI:29105"/>
        <label>2</label>
    </ligand>
</feature>
<comment type="caution">
    <text evidence="6">The sequence shown here is derived from an EMBL/GenBank/DDBJ whole genome shotgun (WGS) entry which is preliminary data.</text>
</comment>
<keyword evidence="7" id="KW-1185">Reference proteome</keyword>
<dbReference type="PANTHER" id="PTHR32494">
    <property type="entry name" value="ALLANTOATE DEIMINASE-RELATED"/>
    <property type="match status" value="1"/>
</dbReference>
<dbReference type="RefSeq" id="WP_148932029.1">
    <property type="nucleotide sequence ID" value="NZ_VNHS01000010.1"/>
</dbReference>
<evidence type="ECO:0000256" key="1">
    <source>
        <dbReference type="ARBA" id="ARBA00006153"/>
    </source>
</evidence>
<dbReference type="GO" id="GO:0046872">
    <property type="term" value="F:metal ion binding"/>
    <property type="evidence" value="ECO:0007669"/>
    <property type="project" value="UniProtKB-KW"/>
</dbReference>
<dbReference type="CDD" id="cd03884">
    <property type="entry name" value="M20_bAS"/>
    <property type="match status" value="1"/>
</dbReference>
<evidence type="ECO:0000313" key="6">
    <source>
        <dbReference type="EMBL" id="TYP71390.1"/>
    </source>
</evidence>
<organism evidence="6 7">
    <name type="scientific">Paenibacillus methanolicus</name>
    <dbReference type="NCBI Taxonomy" id="582686"/>
    <lineage>
        <taxon>Bacteria</taxon>
        <taxon>Bacillati</taxon>
        <taxon>Bacillota</taxon>
        <taxon>Bacilli</taxon>
        <taxon>Bacillales</taxon>
        <taxon>Paenibacillaceae</taxon>
        <taxon>Paenibacillus</taxon>
    </lineage>
</organism>
<feature type="binding site" evidence="3">
    <location>
        <position position="131"/>
    </location>
    <ligand>
        <name>Zn(2+)</name>
        <dbReference type="ChEBI" id="CHEBI:29105"/>
        <label>2</label>
    </ligand>
</feature>
<protein>
    <submittedName>
        <fullName evidence="6">Allantoate deiminase</fullName>
    </submittedName>
</protein>
<feature type="binding site" evidence="3">
    <location>
        <position position="96"/>
    </location>
    <ligand>
        <name>Zn(2+)</name>
        <dbReference type="ChEBI" id="CHEBI:29105"/>
        <label>1</label>
    </ligand>
</feature>
<proteinExistence type="inferred from homology"/>
<keyword evidence="3" id="KW-0862">Zinc</keyword>
<dbReference type="OrthoDB" id="9808195at2"/>
<evidence type="ECO:0000256" key="3">
    <source>
        <dbReference type="PIRSR" id="PIRSR001235-1"/>
    </source>
</evidence>
<dbReference type="Gene3D" id="3.40.630.10">
    <property type="entry name" value="Zn peptidases"/>
    <property type="match status" value="1"/>
</dbReference>
<dbReference type="NCBIfam" id="TIGR01879">
    <property type="entry name" value="hydantase"/>
    <property type="match status" value="1"/>
</dbReference>
<gene>
    <name evidence="6" type="ORF">BCM02_110346</name>
</gene>
<dbReference type="NCBIfam" id="NF006771">
    <property type="entry name" value="PRK09290.1-5"/>
    <property type="match status" value="1"/>
</dbReference>
<evidence type="ECO:0000256" key="4">
    <source>
        <dbReference type="PIRSR" id="PIRSR001235-2"/>
    </source>
</evidence>
<dbReference type="GO" id="GO:0016813">
    <property type="term" value="F:hydrolase activity, acting on carbon-nitrogen (but not peptide) bonds, in linear amidines"/>
    <property type="evidence" value="ECO:0007669"/>
    <property type="project" value="InterPro"/>
</dbReference>
<feature type="binding site" evidence="4">
    <location>
        <position position="219"/>
    </location>
    <ligand>
        <name>allantoate</name>
        <dbReference type="ChEBI" id="CHEBI:17536"/>
    </ligand>
</feature>
<reference evidence="6 7" key="1">
    <citation type="submission" date="2019-07" db="EMBL/GenBank/DDBJ databases">
        <title>Genomic Encyclopedia of Type Strains, Phase III (KMG-III): the genomes of soil and plant-associated and newly described type strains.</title>
        <authorList>
            <person name="Whitman W."/>
        </authorList>
    </citation>
    <scope>NUCLEOTIDE SEQUENCE [LARGE SCALE GENOMIC DNA]</scope>
    <source>
        <strain evidence="6 7">BL24</strain>
    </source>
</reference>
<dbReference type="PIRSF" id="PIRSF001235">
    <property type="entry name" value="Amidase_carbamoylase"/>
    <property type="match status" value="1"/>
</dbReference>
<dbReference type="InterPro" id="IPR010158">
    <property type="entry name" value="Amidase_Cbmase"/>
</dbReference>
<dbReference type="Proteomes" id="UP000323257">
    <property type="component" value="Unassembled WGS sequence"/>
</dbReference>
<dbReference type="SUPFAM" id="SSF53187">
    <property type="entry name" value="Zn-dependent exopeptidases"/>
    <property type="match status" value="1"/>
</dbReference>
<keyword evidence="3" id="KW-0479">Metal-binding</keyword>
<comment type="similarity">
    <text evidence="1">Belongs to the peptidase M20 family.</text>
</comment>
<dbReference type="Pfam" id="PF01546">
    <property type="entry name" value="Peptidase_M20"/>
    <property type="match status" value="1"/>
</dbReference>
<dbReference type="AlphaFoldDB" id="A0A5S5BZ96"/>
<dbReference type="InterPro" id="IPR011650">
    <property type="entry name" value="Peptidase_M20_dimer"/>
</dbReference>
<evidence type="ECO:0000313" key="7">
    <source>
        <dbReference type="Proteomes" id="UP000323257"/>
    </source>
</evidence>
<feature type="binding site" evidence="3">
    <location>
        <position position="85"/>
    </location>
    <ligand>
        <name>Zn(2+)</name>
        <dbReference type="ChEBI" id="CHEBI:29105"/>
        <label>1</label>
    </ligand>
</feature>
<evidence type="ECO:0000259" key="5">
    <source>
        <dbReference type="Pfam" id="PF07687"/>
    </source>
</evidence>
<dbReference type="EMBL" id="VNHS01000010">
    <property type="protein sequence ID" value="TYP71390.1"/>
    <property type="molecule type" value="Genomic_DNA"/>
</dbReference>
<sequence length="414" mass="44027">MNPLEHREASAGLLPLLEELAAFGADPEGGVTRLLYTKPWAEAQHFLAGRMRQAGLSARFDRAGNLFGRLEGTEAGADVILTGSHVDTVVRGGKYDGAYGIAAGIAALAYLSRTFGAPKRTLEVVSFCEEEGSRFPVAYWGSGHVCGRQDWTLADAASDPDGITLREAMETVGFGAPEQPDCRRSDLAAYVELHIEQGIVLERGGERIGIVETIVGQRRYAVTLAGESNHAGTTPMGLRKDALAGAAEMIAALEAMALEQGDPLVATVGRLDAEPNTPNVVAGRVRFTLDIRLDREEKLARFCTLALARFESIAARRGLAFEAVNWLATAPAPMDASLAALLERAGEAAGLTHRRMVSGAGHDAQLMGGLCPSAMLFVPSRGGISHSPDEYTTPAQLEDGVRVLAAALYELAYR</sequence>
<dbReference type="InterPro" id="IPR002933">
    <property type="entry name" value="Peptidase_M20"/>
</dbReference>
<dbReference type="InterPro" id="IPR036264">
    <property type="entry name" value="Bact_exopeptidase_dim_dom"/>
</dbReference>
<feature type="binding site" evidence="4">
    <location>
        <position position="292"/>
    </location>
    <ligand>
        <name>allantoate</name>
        <dbReference type="ChEBI" id="CHEBI:17536"/>
    </ligand>
</feature>
<accession>A0A5S5BZ96</accession>
<dbReference type="Gene3D" id="3.30.70.360">
    <property type="match status" value="1"/>
</dbReference>
<dbReference type="Pfam" id="PF07687">
    <property type="entry name" value="M20_dimer"/>
    <property type="match status" value="1"/>
</dbReference>
<feature type="binding site" evidence="3">
    <location>
        <position position="194"/>
    </location>
    <ligand>
        <name>Zn(2+)</name>
        <dbReference type="ChEBI" id="CHEBI:29105"/>
        <label>1</label>
    </ligand>
</feature>
<evidence type="ECO:0000256" key="2">
    <source>
        <dbReference type="ARBA" id="ARBA00022801"/>
    </source>
</evidence>
<feature type="domain" description="Peptidase M20 dimerisation" evidence="5">
    <location>
        <begin position="218"/>
        <end position="311"/>
    </location>
</feature>